<name>A0A0F9B229_9ZZZZ</name>
<organism evidence="2">
    <name type="scientific">marine sediment metagenome</name>
    <dbReference type="NCBI Taxonomy" id="412755"/>
    <lineage>
        <taxon>unclassified sequences</taxon>
        <taxon>metagenomes</taxon>
        <taxon>ecological metagenomes</taxon>
    </lineage>
</organism>
<reference evidence="2" key="1">
    <citation type="journal article" date="2015" name="Nature">
        <title>Complex archaea that bridge the gap between prokaryotes and eukaryotes.</title>
        <authorList>
            <person name="Spang A."/>
            <person name="Saw J.H."/>
            <person name="Jorgensen S.L."/>
            <person name="Zaremba-Niedzwiedzka K."/>
            <person name="Martijn J."/>
            <person name="Lind A.E."/>
            <person name="van Eijk R."/>
            <person name="Schleper C."/>
            <person name="Guy L."/>
            <person name="Ettema T.J."/>
        </authorList>
    </citation>
    <scope>NUCLEOTIDE SEQUENCE</scope>
</reference>
<gene>
    <name evidence="2" type="ORF">LCGC14_2841980</name>
</gene>
<proteinExistence type="predicted"/>
<evidence type="ECO:0000256" key="1">
    <source>
        <dbReference type="SAM" id="MobiDB-lite"/>
    </source>
</evidence>
<accession>A0A0F9B229</accession>
<dbReference type="EMBL" id="LAZR01054422">
    <property type="protein sequence ID" value="KKK78596.1"/>
    <property type="molecule type" value="Genomic_DNA"/>
</dbReference>
<feature type="compositionally biased region" description="Pro residues" evidence="1">
    <location>
        <begin position="135"/>
        <end position="156"/>
    </location>
</feature>
<sequence length="156" mass="15873">MAEEPAPITLAAEVVDGAEQTVTRAKQGLDTILGHVKDDPARKLQVAEDIVHTAADTVEVGLHALGQAVFRFPSNVIANVNSGFQKIHEGVQSVVNGALQGVNDGFGALSGGINEVAGGINKNLSSVGQGVTNIPAPPPPPTPPSPPKMPSPPRAG</sequence>
<dbReference type="AlphaFoldDB" id="A0A0F9B229"/>
<feature type="region of interest" description="Disordered" evidence="1">
    <location>
        <begin position="127"/>
        <end position="156"/>
    </location>
</feature>
<dbReference type="Gene3D" id="1.20.120.20">
    <property type="entry name" value="Apolipoprotein"/>
    <property type="match status" value="1"/>
</dbReference>
<protein>
    <submittedName>
        <fullName evidence="2">Uncharacterized protein</fullName>
    </submittedName>
</protein>
<evidence type="ECO:0000313" key="2">
    <source>
        <dbReference type="EMBL" id="KKK78596.1"/>
    </source>
</evidence>
<comment type="caution">
    <text evidence="2">The sequence shown here is derived from an EMBL/GenBank/DDBJ whole genome shotgun (WGS) entry which is preliminary data.</text>
</comment>